<proteinExistence type="predicted"/>
<dbReference type="PROSITE" id="PS51257">
    <property type="entry name" value="PROKAR_LIPOPROTEIN"/>
    <property type="match status" value="1"/>
</dbReference>
<feature type="transmembrane region" description="Helical" evidence="1">
    <location>
        <begin position="126"/>
        <end position="143"/>
    </location>
</feature>
<reference evidence="3" key="1">
    <citation type="submission" date="2016-10" db="EMBL/GenBank/DDBJ databases">
        <authorList>
            <person name="Varghese N."/>
            <person name="Submissions S."/>
        </authorList>
    </citation>
    <scope>NUCLEOTIDE SEQUENCE [LARGE SCALE GENOMIC DNA]</scope>
    <source>
        <strain evidence="3">DSM 27982</strain>
    </source>
</reference>
<protein>
    <submittedName>
        <fullName evidence="2">Uncharacterized protein</fullName>
    </submittedName>
</protein>
<keyword evidence="3" id="KW-1185">Reference proteome</keyword>
<feature type="transmembrane region" description="Helical" evidence="1">
    <location>
        <begin position="174"/>
        <end position="190"/>
    </location>
</feature>
<dbReference type="Proteomes" id="UP000198541">
    <property type="component" value="Unassembled WGS sequence"/>
</dbReference>
<gene>
    <name evidence="2" type="ORF">SAMN05216355_11065</name>
</gene>
<keyword evidence="1" id="KW-0812">Transmembrane</keyword>
<sequence>MLRLLPVVRIELIAHRSRMHAAALLLVVVACSAIASVTIPTFQSDQEALSGQHVAYGYFYLPVIAAPVIASWLHDPFAGLIPHGRPRHRRVTLIWLLALTALLAMVSGCVGGLAGGRDVAQLCIENALWVGGLIALLLPYAGFERTTLAVVIYGTMGLFLPGNALLLINRDPSAAELLAACTVLAASIWLRRSRALHHQHALAS</sequence>
<dbReference type="AlphaFoldDB" id="A0A1H0DFJ7"/>
<keyword evidence="1" id="KW-1133">Transmembrane helix</keyword>
<feature type="transmembrane region" description="Helical" evidence="1">
    <location>
        <begin position="21"/>
        <end position="42"/>
    </location>
</feature>
<keyword evidence="1" id="KW-0472">Membrane</keyword>
<feature type="transmembrane region" description="Helical" evidence="1">
    <location>
        <begin position="54"/>
        <end position="73"/>
    </location>
</feature>
<feature type="transmembrane region" description="Helical" evidence="1">
    <location>
        <begin position="150"/>
        <end position="168"/>
    </location>
</feature>
<dbReference type="STRING" id="332524.SAMN04487766_10944"/>
<evidence type="ECO:0000313" key="3">
    <source>
        <dbReference type="Proteomes" id="UP000198541"/>
    </source>
</evidence>
<evidence type="ECO:0000313" key="2">
    <source>
        <dbReference type="EMBL" id="SDN68930.1"/>
    </source>
</evidence>
<accession>A0A1H0DFJ7</accession>
<evidence type="ECO:0000256" key="1">
    <source>
        <dbReference type="SAM" id="Phobius"/>
    </source>
</evidence>
<organism evidence="2 3">
    <name type="scientific">Actinomyces ruminicola</name>
    <dbReference type="NCBI Taxonomy" id="332524"/>
    <lineage>
        <taxon>Bacteria</taxon>
        <taxon>Bacillati</taxon>
        <taxon>Actinomycetota</taxon>
        <taxon>Actinomycetes</taxon>
        <taxon>Actinomycetales</taxon>
        <taxon>Actinomycetaceae</taxon>
        <taxon>Actinomyces</taxon>
    </lineage>
</organism>
<name>A0A1H0DFJ7_9ACTO</name>
<dbReference type="EMBL" id="FNIM01000010">
    <property type="protein sequence ID" value="SDN68930.1"/>
    <property type="molecule type" value="Genomic_DNA"/>
</dbReference>
<feature type="transmembrane region" description="Helical" evidence="1">
    <location>
        <begin position="93"/>
        <end position="114"/>
    </location>
</feature>